<dbReference type="EMBL" id="CAKXAJ010007601">
    <property type="protein sequence ID" value="CAH2210497.1"/>
    <property type="molecule type" value="Genomic_DNA"/>
</dbReference>
<comment type="caution">
    <text evidence="1">The sequence shown here is derived from an EMBL/GenBank/DDBJ whole genome shotgun (WGS) entry which is preliminary data.</text>
</comment>
<dbReference type="Proteomes" id="UP000838756">
    <property type="component" value="Unassembled WGS sequence"/>
</dbReference>
<keyword evidence="2" id="KW-1185">Reference proteome</keyword>
<gene>
    <name evidence="1" type="primary">jg947</name>
    <name evidence="1" type="ORF">PAEG_LOCUS2402</name>
</gene>
<sequence length="172" mass="18056">MIHWFVQRWALGAVFLPDSAGYLVAASGLGSPAQRLGPERVAIAAVLCVGCSALIVPHAPSVGWLMFPQAALGGGLGAADAALVPALLAKRSRALPHRAALLQAASSAAYAIVPARSLEVGGASPTYRGEHVKLQTNGAPDERRLMLFVLELPFQFKNRVVTHTILCTILSE</sequence>
<proteinExistence type="predicted"/>
<dbReference type="OrthoDB" id="5086884at2759"/>
<reference evidence="1" key="1">
    <citation type="submission" date="2022-03" db="EMBL/GenBank/DDBJ databases">
        <authorList>
            <person name="Lindestad O."/>
        </authorList>
    </citation>
    <scope>NUCLEOTIDE SEQUENCE</scope>
</reference>
<dbReference type="AlphaFoldDB" id="A0A8S4QJ30"/>
<protein>
    <submittedName>
        <fullName evidence="1">Jg947 protein</fullName>
    </submittedName>
</protein>
<name>A0A8S4QJ30_9NEOP</name>
<dbReference type="InterPro" id="IPR036259">
    <property type="entry name" value="MFS_trans_sf"/>
</dbReference>
<evidence type="ECO:0000313" key="2">
    <source>
        <dbReference type="Proteomes" id="UP000838756"/>
    </source>
</evidence>
<evidence type="ECO:0000313" key="1">
    <source>
        <dbReference type="EMBL" id="CAH2210497.1"/>
    </source>
</evidence>
<organism evidence="1 2">
    <name type="scientific">Pararge aegeria aegeria</name>
    <dbReference type="NCBI Taxonomy" id="348720"/>
    <lineage>
        <taxon>Eukaryota</taxon>
        <taxon>Metazoa</taxon>
        <taxon>Ecdysozoa</taxon>
        <taxon>Arthropoda</taxon>
        <taxon>Hexapoda</taxon>
        <taxon>Insecta</taxon>
        <taxon>Pterygota</taxon>
        <taxon>Neoptera</taxon>
        <taxon>Endopterygota</taxon>
        <taxon>Lepidoptera</taxon>
        <taxon>Glossata</taxon>
        <taxon>Ditrysia</taxon>
        <taxon>Papilionoidea</taxon>
        <taxon>Nymphalidae</taxon>
        <taxon>Satyrinae</taxon>
        <taxon>Satyrini</taxon>
        <taxon>Parargina</taxon>
        <taxon>Pararge</taxon>
    </lineage>
</organism>
<accession>A0A8S4QJ30</accession>
<dbReference type="SUPFAM" id="SSF103473">
    <property type="entry name" value="MFS general substrate transporter"/>
    <property type="match status" value="1"/>
</dbReference>
<dbReference type="Gene3D" id="1.20.1250.20">
    <property type="entry name" value="MFS general substrate transporter like domains"/>
    <property type="match status" value="1"/>
</dbReference>